<dbReference type="GO" id="GO:0015074">
    <property type="term" value="P:DNA integration"/>
    <property type="evidence" value="ECO:0007669"/>
    <property type="project" value="InterPro"/>
</dbReference>
<dbReference type="Gene3D" id="3.30.420.10">
    <property type="entry name" value="Ribonuclease H-like superfamily/Ribonuclease H"/>
    <property type="match status" value="1"/>
</dbReference>
<reference evidence="4" key="1">
    <citation type="submission" date="2015-05" db="EMBL/GenBank/DDBJ databases">
        <authorList>
            <person name="Goodhead I."/>
        </authorList>
    </citation>
    <scope>NUCLEOTIDE SEQUENCE [LARGE SCALE GENOMIC DNA]</scope>
    <source>
        <strain evidence="4">morsitans</strain>
        <plasmid evidence="4">psg1</plasmid>
    </source>
</reference>
<keyword evidence="1" id="KW-1133">Transmembrane helix</keyword>
<dbReference type="InterPro" id="IPR025948">
    <property type="entry name" value="HTH-like_dom"/>
</dbReference>
<evidence type="ECO:0000313" key="4">
    <source>
        <dbReference type="Proteomes" id="UP000245838"/>
    </source>
</evidence>
<dbReference type="PANTHER" id="PTHR46889">
    <property type="entry name" value="TRANSPOSASE INSF FOR INSERTION SEQUENCE IS3B-RELATED"/>
    <property type="match status" value="1"/>
</dbReference>
<keyword evidence="1" id="KW-0812">Transmembrane</keyword>
<feature type="transmembrane region" description="Helical" evidence="1">
    <location>
        <begin position="80"/>
        <end position="99"/>
    </location>
</feature>
<dbReference type="Pfam" id="PF00665">
    <property type="entry name" value="rve"/>
    <property type="match status" value="1"/>
</dbReference>
<protein>
    <submittedName>
        <fullName evidence="3">Integrase core domain protein</fullName>
    </submittedName>
</protein>
<dbReference type="EMBL" id="LN854558">
    <property type="protein sequence ID" value="CRL46876.1"/>
    <property type="molecule type" value="Genomic_DNA"/>
</dbReference>
<keyword evidence="1" id="KW-0472">Membrane</keyword>
<evidence type="ECO:0000313" key="3">
    <source>
        <dbReference type="EMBL" id="CRL46876.1"/>
    </source>
</evidence>
<dbReference type="InterPro" id="IPR012337">
    <property type="entry name" value="RNaseH-like_sf"/>
</dbReference>
<dbReference type="InterPro" id="IPR036397">
    <property type="entry name" value="RNaseH_sf"/>
</dbReference>
<gene>
    <name evidence="3" type="ORF">SGGMMB4_05843</name>
</gene>
<evidence type="ECO:0000259" key="2">
    <source>
        <dbReference type="PROSITE" id="PS50994"/>
    </source>
</evidence>
<proteinExistence type="predicted"/>
<accession>A0A193QNY5</accession>
<feature type="domain" description="Integrase catalytic" evidence="2">
    <location>
        <begin position="59"/>
        <end position="159"/>
    </location>
</feature>
<dbReference type="InterPro" id="IPR050900">
    <property type="entry name" value="Transposase_IS3/IS150/IS904"/>
</dbReference>
<sequence length="159" mass="17849">MKKVWLQLRREGIKVARCTVERLMRAMGLVGIRRGKGMKTTRSDKDAATPDDLVNRLFMAERPNQLWVTDFTYVSTAQGFVYVAFIVYVFAGAIVGWRVSTSMETSLVLDALEQTLWSRRPGKGVIHHSDRGSQYASLAYSKRLKDAEILASVGTTDDS</sequence>
<geneLocation type="plasmid" evidence="4">
    <name>psg1</name>
</geneLocation>
<organism evidence="3 4">
    <name type="scientific">Sodalis glossinidius (strain morsitans)</name>
    <dbReference type="NCBI Taxonomy" id="343509"/>
    <lineage>
        <taxon>Bacteria</taxon>
        <taxon>Pseudomonadati</taxon>
        <taxon>Pseudomonadota</taxon>
        <taxon>Gammaproteobacteria</taxon>
        <taxon>Enterobacterales</taxon>
        <taxon>Bruguierivoracaceae</taxon>
        <taxon>Sodalis</taxon>
    </lineage>
</organism>
<dbReference type="PROSITE" id="PS50994">
    <property type="entry name" value="INTEGRASE"/>
    <property type="match status" value="1"/>
</dbReference>
<dbReference type="InterPro" id="IPR048020">
    <property type="entry name" value="Transpos_IS3"/>
</dbReference>
<dbReference type="Pfam" id="PF13276">
    <property type="entry name" value="HTH_21"/>
    <property type="match status" value="1"/>
</dbReference>
<dbReference type="Proteomes" id="UP000245838">
    <property type="component" value="Plasmid psg1"/>
</dbReference>
<dbReference type="GO" id="GO:0003676">
    <property type="term" value="F:nucleic acid binding"/>
    <property type="evidence" value="ECO:0007669"/>
    <property type="project" value="InterPro"/>
</dbReference>
<name>A0A193QNY5_SODGM</name>
<dbReference type="PANTHER" id="PTHR46889:SF4">
    <property type="entry name" value="TRANSPOSASE INSO FOR INSERTION SEQUENCE ELEMENT IS911B-RELATED"/>
    <property type="match status" value="1"/>
</dbReference>
<dbReference type="InterPro" id="IPR001584">
    <property type="entry name" value="Integrase_cat-core"/>
</dbReference>
<evidence type="ECO:0000256" key="1">
    <source>
        <dbReference type="SAM" id="Phobius"/>
    </source>
</evidence>
<dbReference type="SUPFAM" id="SSF53098">
    <property type="entry name" value="Ribonuclease H-like"/>
    <property type="match status" value="1"/>
</dbReference>
<dbReference type="AlphaFoldDB" id="A0A193QNY5"/>
<dbReference type="NCBIfam" id="NF033516">
    <property type="entry name" value="transpos_IS3"/>
    <property type="match status" value="1"/>
</dbReference>